<dbReference type="RefSeq" id="WP_141370173.1">
    <property type="nucleotide sequence ID" value="NZ_BJLQ01000014.1"/>
</dbReference>
<evidence type="ECO:0000256" key="5">
    <source>
        <dbReference type="ARBA" id="ARBA00022692"/>
    </source>
</evidence>
<keyword evidence="3" id="KW-0813">Transport</keyword>
<sequence>MPKLRPTAVDSRRPPAWLPRALLMTGVAVFAGIFIWRSLGLLTNVITILAWSWFIALAMEPPIRWIVRRGVRRTRATGLVMLTAGVLMTLVIALFGSLFVQQVVDFVTHLPEYYADFAEWLDNRFGTQIPTADEALDTLGKHWQSLAPGIIGAGASLIGGIFNATSILLVTYYMASAGPRFRAAVLAYLEPSRQREVLRLWEVSQEKVADFINSRLVLAALSTVFTWIFLMIVEIPYALPLAAFTGIVSQFVPTIGTYIGGALPVAVALTISPLKALLVVAWIIAYQQLENYVFSPKISARALQLNPAVSFLGVIGFGAVFGAMGAFLALPVMATIQAVASTYVRRHEIVDDPLLHEDVEALRRNRGWEDVAEADEPTADRSTSDQPTGDRRTRTWTDRMRRRPDATSPSTSPSTSPVAPSATEEDRTTDSSEDSPDADDH</sequence>
<evidence type="ECO:0000256" key="8">
    <source>
        <dbReference type="SAM" id="MobiDB-lite"/>
    </source>
</evidence>
<evidence type="ECO:0000256" key="4">
    <source>
        <dbReference type="ARBA" id="ARBA00022475"/>
    </source>
</evidence>
<evidence type="ECO:0000313" key="10">
    <source>
        <dbReference type="EMBL" id="GEA84388.1"/>
    </source>
</evidence>
<dbReference type="GO" id="GO:0005886">
    <property type="term" value="C:plasma membrane"/>
    <property type="evidence" value="ECO:0007669"/>
    <property type="project" value="UniProtKB-SubCell"/>
</dbReference>
<dbReference type="AlphaFoldDB" id="A0A4Y3KNA1"/>
<dbReference type="EMBL" id="BJLQ01000014">
    <property type="protein sequence ID" value="GEA84388.1"/>
    <property type="molecule type" value="Genomic_DNA"/>
</dbReference>
<dbReference type="OrthoDB" id="5242074at2"/>
<name>A0A4Y3KNA1_9CELL</name>
<proteinExistence type="inferred from homology"/>
<feature type="compositionally biased region" description="Acidic residues" evidence="8">
    <location>
        <begin position="431"/>
        <end position="441"/>
    </location>
</feature>
<evidence type="ECO:0000256" key="3">
    <source>
        <dbReference type="ARBA" id="ARBA00022448"/>
    </source>
</evidence>
<dbReference type="PANTHER" id="PTHR21716:SF53">
    <property type="entry name" value="PERMEASE PERM-RELATED"/>
    <property type="match status" value="1"/>
</dbReference>
<feature type="transmembrane region" description="Helical" evidence="9">
    <location>
        <begin position="266"/>
        <end position="289"/>
    </location>
</feature>
<feature type="transmembrane region" description="Helical" evidence="9">
    <location>
        <begin position="150"/>
        <end position="173"/>
    </location>
</feature>
<keyword evidence="7 9" id="KW-0472">Membrane</keyword>
<comment type="caution">
    <text evidence="10">The sequence shown here is derived from an EMBL/GenBank/DDBJ whole genome shotgun (WGS) entry which is preliminary data.</text>
</comment>
<keyword evidence="5 9" id="KW-0812">Transmembrane</keyword>
<feature type="compositionally biased region" description="Low complexity" evidence="8">
    <location>
        <begin position="406"/>
        <end position="422"/>
    </location>
</feature>
<comment type="similarity">
    <text evidence="2">Belongs to the autoinducer-2 exporter (AI-2E) (TC 2.A.86) family.</text>
</comment>
<evidence type="ECO:0000256" key="7">
    <source>
        <dbReference type="ARBA" id="ARBA00023136"/>
    </source>
</evidence>
<feature type="transmembrane region" description="Helical" evidence="9">
    <location>
        <begin position="45"/>
        <end position="67"/>
    </location>
</feature>
<evidence type="ECO:0000256" key="6">
    <source>
        <dbReference type="ARBA" id="ARBA00022989"/>
    </source>
</evidence>
<evidence type="ECO:0000256" key="1">
    <source>
        <dbReference type="ARBA" id="ARBA00004651"/>
    </source>
</evidence>
<comment type="subcellular location">
    <subcellularLocation>
        <location evidence="1">Cell membrane</location>
        <topology evidence="1">Multi-pass membrane protein</topology>
    </subcellularLocation>
</comment>
<feature type="transmembrane region" description="Helical" evidence="9">
    <location>
        <begin position="309"/>
        <end position="336"/>
    </location>
</feature>
<feature type="transmembrane region" description="Helical" evidence="9">
    <location>
        <begin position="21"/>
        <end position="39"/>
    </location>
</feature>
<evidence type="ECO:0008006" key="12">
    <source>
        <dbReference type="Google" id="ProtNLM"/>
    </source>
</evidence>
<evidence type="ECO:0000256" key="9">
    <source>
        <dbReference type="SAM" id="Phobius"/>
    </source>
</evidence>
<dbReference type="Pfam" id="PF01594">
    <property type="entry name" value="AI-2E_transport"/>
    <property type="match status" value="1"/>
</dbReference>
<feature type="compositionally biased region" description="Basic and acidic residues" evidence="8">
    <location>
        <begin position="378"/>
        <end position="405"/>
    </location>
</feature>
<keyword evidence="11" id="KW-1185">Reference proteome</keyword>
<organism evidence="10 11">
    <name type="scientific">Cellulomonas gelida</name>
    <dbReference type="NCBI Taxonomy" id="1712"/>
    <lineage>
        <taxon>Bacteria</taxon>
        <taxon>Bacillati</taxon>
        <taxon>Actinomycetota</taxon>
        <taxon>Actinomycetes</taxon>
        <taxon>Micrococcales</taxon>
        <taxon>Cellulomonadaceae</taxon>
        <taxon>Cellulomonas</taxon>
    </lineage>
</organism>
<feature type="region of interest" description="Disordered" evidence="8">
    <location>
        <begin position="370"/>
        <end position="441"/>
    </location>
</feature>
<keyword evidence="6 9" id="KW-1133">Transmembrane helix</keyword>
<gene>
    <name evidence="10" type="ORF">CGE01nite_16390</name>
</gene>
<feature type="transmembrane region" description="Helical" evidence="9">
    <location>
        <begin position="79"/>
        <end position="100"/>
    </location>
</feature>
<evidence type="ECO:0000313" key="11">
    <source>
        <dbReference type="Proteomes" id="UP000320461"/>
    </source>
</evidence>
<keyword evidence="4" id="KW-1003">Cell membrane</keyword>
<dbReference type="InterPro" id="IPR002549">
    <property type="entry name" value="AI-2E-like"/>
</dbReference>
<dbReference type="Proteomes" id="UP000320461">
    <property type="component" value="Unassembled WGS sequence"/>
</dbReference>
<dbReference type="PANTHER" id="PTHR21716">
    <property type="entry name" value="TRANSMEMBRANE PROTEIN"/>
    <property type="match status" value="1"/>
</dbReference>
<reference evidence="10 11" key="1">
    <citation type="submission" date="2019-06" db="EMBL/GenBank/DDBJ databases">
        <title>Whole genome shotgun sequence of Cellulomonas gelida NBRC 3748.</title>
        <authorList>
            <person name="Hosoyama A."/>
            <person name="Uohara A."/>
            <person name="Ohji S."/>
            <person name="Ichikawa N."/>
        </authorList>
    </citation>
    <scope>NUCLEOTIDE SEQUENCE [LARGE SCALE GENOMIC DNA]</scope>
    <source>
        <strain evidence="10 11">NBRC 3748</strain>
    </source>
</reference>
<dbReference type="GO" id="GO:0055085">
    <property type="term" value="P:transmembrane transport"/>
    <property type="evidence" value="ECO:0007669"/>
    <property type="project" value="TreeGrafter"/>
</dbReference>
<evidence type="ECO:0000256" key="2">
    <source>
        <dbReference type="ARBA" id="ARBA00009773"/>
    </source>
</evidence>
<protein>
    <recommendedName>
        <fullName evidence="12">AI-2E family transporter</fullName>
    </recommendedName>
</protein>
<accession>A0A4Y3KNA1</accession>